<organism evidence="9 10">
    <name type="scientific">Patiria miniata</name>
    <name type="common">Bat star</name>
    <name type="synonym">Asterina miniata</name>
    <dbReference type="NCBI Taxonomy" id="46514"/>
    <lineage>
        <taxon>Eukaryota</taxon>
        <taxon>Metazoa</taxon>
        <taxon>Echinodermata</taxon>
        <taxon>Eleutherozoa</taxon>
        <taxon>Asterozoa</taxon>
        <taxon>Asteroidea</taxon>
        <taxon>Valvatacea</taxon>
        <taxon>Valvatida</taxon>
        <taxon>Asterinidae</taxon>
        <taxon>Patiria</taxon>
    </lineage>
</organism>
<protein>
    <recommendedName>
        <fullName evidence="8">THAP-type domain-containing protein</fullName>
    </recommendedName>
</protein>
<evidence type="ECO:0000256" key="1">
    <source>
        <dbReference type="ARBA" id="ARBA00001968"/>
    </source>
</evidence>
<dbReference type="InterPro" id="IPR027806">
    <property type="entry name" value="HARBI1_dom"/>
</dbReference>
<evidence type="ECO:0000259" key="8">
    <source>
        <dbReference type="PROSITE" id="PS50950"/>
    </source>
</evidence>
<dbReference type="InterPro" id="IPR038441">
    <property type="entry name" value="THAP_Znf_sf"/>
</dbReference>
<evidence type="ECO:0000256" key="7">
    <source>
        <dbReference type="SAM" id="MobiDB-lite"/>
    </source>
</evidence>
<keyword evidence="4" id="KW-0862">Zinc</keyword>
<evidence type="ECO:0000256" key="6">
    <source>
        <dbReference type="PROSITE-ProRule" id="PRU00309"/>
    </source>
</evidence>
<dbReference type="Proteomes" id="UP000887568">
    <property type="component" value="Unplaced"/>
</dbReference>
<keyword evidence="2" id="KW-0479">Metal-binding</keyword>
<feature type="domain" description="THAP-type" evidence="8">
    <location>
        <begin position="101"/>
        <end position="185"/>
    </location>
</feature>
<keyword evidence="3 6" id="KW-0863">Zinc-finger</keyword>
<dbReference type="Pfam" id="PF05485">
    <property type="entry name" value="THAP"/>
    <property type="match status" value="2"/>
</dbReference>
<dbReference type="AlphaFoldDB" id="A0A913ZHD4"/>
<reference evidence="9" key="1">
    <citation type="submission" date="2022-11" db="UniProtKB">
        <authorList>
            <consortium name="EnsemblMetazoa"/>
        </authorList>
    </citation>
    <scope>IDENTIFICATION</scope>
</reference>
<dbReference type="OrthoDB" id="10020990at2759"/>
<dbReference type="Gene3D" id="6.20.210.20">
    <property type="entry name" value="THAP domain"/>
    <property type="match status" value="1"/>
</dbReference>
<accession>A0A913ZHD4</accession>
<keyword evidence="5 6" id="KW-0238">DNA-binding</keyword>
<dbReference type="Pfam" id="PF13359">
    <property type="entry name" value="DDE_Tnp_4"/>
    <property type="match status" value="1"/>
</dbReference>
<keyword evidence="10" id="KW-1185">Reference proteome</keyword>
<dbReference type="PROSITE" id="PS50950">
    <property type="entry name" value="ZF_THAP"/>
    <property type="match status" value="2"/>
</dbReference>
<evidence type="ECO:0000313" key="9">
    <source>
        <dbReference type="EnsemblMetazoa" id="XP_038051198.1"/>
    </source>
</evidence>
<evidence type="ECO:0000256" key="2">
    <source>
        <dbReference type="ARBA" id="ARBA00022723"/>
    </source>
</evidence>
<dbReference type="InterPro" id="IPR006612">
    <property type="entry name" value="THAP_Znf"/>
</dbReference>
<dbReference type="InterPro" id="IPR027805">
    <property type="entry name" value="Transposase_HTH_dom"/>
</dbReference>
<evidence type="ECO:0000256" key="3">
    <source>
        <dbReference type="ARBA" id="ARBA00022771"/>
    </source>
</evidence>
<dbReference type="SUPFAM" id="SSF57716">
    <property type="entry name" value="Glucocorticoid receptor-like (DNA-binding domain)"/>
    <property type="match status" value="2"/>
</dbReference>
<dbReference type="OMA" id="DTRICSR"/>
<dbReference type="GO" id="GO:0003677">
    <property type="term" value="F:DNA binding"/>
    <property type="evidence" value="ECO:0007669"/>
    <property type="project" value="UniProtKB-UniRule"/>
</dbReference>
<evidence type="ECO:0000256" key="4">
    <source>
        <dbReference type="ARBA" id="ARBA00022833"/>
    </source>
</evidence>
<feature type="region of interest" description="Disordered" evidence="7">
    <location>
        <begin position="207"/>
        <end position="232"/>
    </location>
</feature>
<dbReference type="GeneID" id="119724288"/>
<sequence length="586" mass="66667">MPDTCSAVGCKNRRQRKRATTDGVELHFYRIPWGRTPQKIEKRRLWMQAICRKKLPEHARICSAHFVSGAASDDPKDPDYVPSLFSYNSNIRHLPQTCTHMDKCCVPNCCNDSRYNQTQSLSFHPFPKSLELKHRWVQKITVKFGKDLQVTKDTRICSRHFRKSDIVTDESGMRVVKPRVLPSKFQLSRAYSLMTALGSDVADSSLTEGTVQDTTGPSVHKQEAPDEQESANIPAQTSTCGLWSSDNETQDVQTQLHLASDRINALESQCKTLISKLFFLERFSSDSECIEYYTGFADYETLKAVYMALDPLSKSNSLRWTEVRRYCNLTMGTTGDLGMPLKLIDQFFMFLCYVKQGFHEQDLAVRFNLSVKSVTYILLVWINYLFISLRKFQIWPSRKAVDATMPACFRTTYPSTRVILDCTDVTVQMPGTEIPGRDSSDVILTFKGLLGISPNGAVIFVSNLYDGCISNYQITKSSRILNLIVDPCTVLARESFQIPDVPSTYKSPIVVPSFWSRNGETHPTQEMRELKQHIERALAHVQDYRVFRTIIPRSLAESANEMWMVCALLANFKTSLYPDSSGIRTL</sequence>
<feature type="compositionally biased region" description="Polar residues" evidence="7">
    <location>
        <begin position="207"/>
        <end position="217"/>
    </location>
</feature>
<dbReference type="PANTHER" id="PTHR23080">
    <property type="entry name" value="THAP DOMAIN PROTEIN"/>
    <property type="match status" value="1"/>
</dbReference>
<evidence type="ECO:0000256" key="5">
    <source>
        <dbReference type="ARBA" id="ARBA00023125"/>
    </source>
</evidence>
<dbReference type="Pfam" id="PF13613">
    <property type="entry name" value="HTH_Tnp_4"/>
    <property type="match status" value="1"/>
</dbReference>
<evidence type="ECO:0000313" key="10">
    <source>
        <dbReference type="Proteomes" id="UP000887568"/>
    </source>
</evidence>
<comment type="cofactor">
    <cofactor evidence="1">
        <name>a divalent metal cation</name>
        <dbReference type="ChEBI" id="CHEBI:60240"/>
    </cofactor>
</comment>
<name>A0A913ZHD4_PATMI</name>
<feature type="domain" description="THAP-type" evidence="8">
    <location>
        <begin position="1"/>
        <end position="85"/>
    </location>
</feature>
<proteinExistence type="predicted"/>
<dbReference type="GO" id="GO:0008270">
    <property type="term" value="F:zinc ion binding"/>
    <property type="evidence" value="ECO:0007669"/>
    <property type="project" value="UniProtKB-KW"/>
</dbReference>
<dbReference type="EnsemblMetazoa" id="XM_038195270.1">
    <property type="protein sequence ID" value="XP_038051198.1"/>
    <property type="gene ID" value="LOC119724288"/>
</dbReference>
<dbReference type="PANTHER" id="PTHR23080:SF133">
    <property type="entry name" value="SI:CH211-262I1.5-RELATED"/>
    <property type="match status" value="1"/>
</dbReference>
<dbReference type="RefSeq" id="XP_038051198.1">
    <property type="nucleotide sequence ID" value="XM_038195270.1"/>
</dbReference>
<dbReference type="SMART" id="SM00980">
    <property type="entry name" value="THAP"/>
    <property type="match status" value="2"/>
</dbReference>